<dbReference type="EMBL" id="PSZO01000002">
    <property type="protein sequence ID" value="TCG11894.1"/>
    <property type="molecule type" value="Genomic_DNA"/>
</dbReference>
<keyword evidence="1" id="KW-0175">Coiled coil</keyword>
<organism evidence="3 4">
    <name type="scientific">Mycoplasma marinum</name>
    <dbReference type="NCBI Taxonomy" id="1937190"/>
    <lineage>
        <taxon>Bacteria</taxon>
        <taxon>Bacillati</taxon>
        <taxon>Mycoplasmatota</taxon>
        <taxon>Mollicutes</taxon>
        <taxon>Mycoplasmataceae</taxon>
        <taxon>Mycoplasma</taxon>
    </lineage>
</organism>
<evidence type="ECO:0000256" key="2">
    <source>
        <dbReference type="SAM" id="MobiDB-lite"/>
    </source>
</evidence>
<feature type="region of interest" description="Disordered" evidence="2">
    <location>
        <begin position="114"/>
        <end position="133"/>
    </location>
</feature>
<reference evidence="3 4" key="1">
    <citation type="submission" date="2018-02" db="EMBL/GenBank/DDBJ databases">
        <title>Mycoplasma marinum and Mycoplasma todarodis sp. nov., moderately halophilic and psychrotolerant mycoplasmas isolated from cephalopods.</title>
        <authorList>
            <person name="Viver T."/>
        </authorList>
    </citation>
    <scope>NUCLEOTIDE SEQUENCE [LARGE SCALE GENOMIC DNA]</scope>
    <source>
        <strain evidence="3 4">PE</strain>
    </source>
</reference>
<comment type="caution">
    <text evidence="3">The sequence shown here is derived from an EMBL/GenBank/DDBJ whole genome shotgun (WGS) entry which is preliminary data.</text>
</comment>
<sequence>MKLKKQQQLINSIISKIVASNNKIKDLNNKIKSLDSKHSTTQGELQRLNNEIKIINEKKEKEISDISKLIGKNVIDLKKMKIEDITKLISNKNDDIKNNNETLEKIKARNEEFFNNQPNTPRTKNNTQAIKIY</sequence>
<dbReference type="AlphaFoldDB" id="A0A4V6N9K9"/>
<proteinExistence type="predicted"/>
<feature type="coiled-coil region" evidence="1">
    <location>
        <begin position="17"/>
        <end position="65"/>
    </location>
</feature>
<evidence type="ECO:0000256" key="1">
    <source>
        <dbReference type="SAM" id="Coils"/>
    </source>
</evidence>
<accession>A0A4V6N9K9</accession>
<dbReference type="RefSeq" id="WP_131598352.1">
    <property type="nucleotide sequence ID" value="NZ_CBDBYK010000005.1"/>
</dbReference>
<keyword evidence="4" id="KW-1185">Reference proteome</keyword>
<evidence type="ECO:0000313" key="4">
    <source>
        <dbReference type="Proteomes" id="UP000294192"/>
    </source>
</evidence>
<dbReference type="Proteomes" id="UP000294192">
    <property type="component" value="Unassembled WGS sequence"/>
</dbReference>
<protein>
    <submittedName>
        <fullName evidence="3">Uncharacterized protein</fullName>
    </submittedName>
</protein>
<evidence type="ECO:0000313" key="3">
    <source>
        <dbReference type="EMBL" id="TCG11894.1"/>
    </source>
</evidence>
<gene>
    <name evidence="3" type="ORF">C4B24_00665</name>
</gene>
<name>A0A4V6N9K9_9MOLU</name>